<gene>
    <name evidence="8" type="ORF">CONCODRAFT_12311</name>
</gene>
<proteinExistence type="predicted"/>
<evidence type="ECO:0000313" key="8">
    <source>
        <dbReference type="EMBL" id="KXN65964.1"/>
    </source>
</evidence>
<dbReference type="Proteomes" id="UP000070444">
    <property type="component" value="Unassembled WGS sequence"/>
</dbReference>
<evidence type="ECO:0000256" key="5">
    <source>
        <dbReference type="PROSITE-ProRule" id="PRU00042"/>
    </source>
</evidence>
<feature type="region of interest" description="Disordered" evidence="6">
    <location>
        <begin position="250"/>
        <end position="348"/>
    </location>
</feature>
<dbReference type="Gene3D" id="3.30.160.60">
    <property type="entry name" value="Classic Zinc Finger"/>
    <property type="match status" value="1"/>
</dbReference>
<organism evidence="8 9">
    <name type="scientific">Conidiobolus coronatus (strain ATCC 28846 / CBS 209.66 / NRRL 28638)</name>
    <name type="common">Delacroixia coronata</name>
    <dbReference type="NCBI Taxonomy" id="796925"/>
    <lineage>
        <taxon>Eukaryota</taxon>
        <taxon>Fungi</taxon>
        <taxon>Fungi incertae sedis</taxon>
        <taxon>Zoopagomycota</taxon>
        <taxon>Entomophthoromycotina</taxon>
        <taxon>Entomophthoromycetes</taxon>
        <taxon>Entomophthorales</taxon>
        <taxon>Ancylistaceae</taxon>
        <taxon>Conidiobolus</taxon>
    </lineage>
</organism>
<keyword evidence="9" id="KW-1185">Reference proteome</keyword>
<dbReference type="STRING" id="796925.A0A137NTL4"/>
<dbReference type="PROSITE" id="PS50157">
    <property type="entry name" value="ZINC_FINGER_C2H2_2"/>
    <property type="match status" value="2"/>
</dbReference>
<dbReference type="PANTHER" id="PTHR23057">
    <property type="entry name" value="JUXTAPOSED WITH ANOTHER ZINC FINGER PROTEIN 1"/>
    <property type="match status" value="1"/>
</dbReference>
<dbReference type="EMBL" id="KQ964789">
    <property type="protein sequence ID" value="KXN65964.1"/>
    <property type="molecule type" value="Genomic_DNA"/>
</dbReference>
<keyword evidence="2" id="KW-0677">Repeat</keyword>
<evidence type="ECO:0000256" key="2">
    <source>
        <dbReference type="ARBA" id="ARBA00022737"/>
    </source>
</evidence>
<evidence type="ECO:0000256" key="1">
    <source>
        <dbReference type="ARBA" id="ARBA00022723"/>
    </source>
</evidence>
<feature type="region of interest" description="Disordered" evidence="6">
    <location>
        <begin position="533"/>
        <end position="564"/>
    </location>
</feature>
<name>A0A137NTL4_CONC2</name>
<evidence type="ECO:0000256" key="3">
    <source>
        <dbReference type="ARBA" id="ARBA00022771"/>
    </source>
</evidence>
<sequence length="564" mass="61402">MEYLPLDFNKLDEIANFDLSFDPASNSPSIDEQLGSFPSSQNALWTTLSNDNEDAALTTSLCQNLDPNNLFLDLFSLPNSAFPSDSASPTDYAPELFLDGSNTNGLNLDSADWLSMSKQHFDLTDVSLFALDPCGSNVTGHFPPDPRFEFGNLECISSDPQPNGPFMVENDPYSFLQSTWLSGSEPSSAYDHNSPSSKRVINLKVLDHQVNELFSTQNQQSQSSDSGLNESALNSDCSTTVSISNSVCTTASASPISTPPPLSSRSSSENTRPAPYHINIRPKPAHQPILPLRNAPLQPLSQSKVPISSNNNSSSKPSSSHSSASKSMKTRNKRHAHPEIRKHPNPTDVSRPYQCEILGCGKNFLNKNGLRYHYQEGTCDNAPLNDEDKFKPRYPCLVPGCTRVFKSANGLSYHKSHIHFPHLLNGNGKDINMSKLKDKDMMSPNLPQTYNSLKRKGILGGRIDGHCNRDSSLSASASGTTTIKSQHLDSIMANLAKRPLFSRHLSHLGTNSLRFASTSLGNFNFGKPSISANSDNGSSLGDSKAPPAKLPRLLPKPEALDVVA</sequence>
<evidence type="ECO:0000256" key="6">
    <source>
        <dbReference type="SAM" id="MobiDB-lite"/>
    </source>
</evidence>
<dbReference type="InterPro" id="IPR051580">
    <property type="entry name" value="ZnF-Chromatin_assoc"/>
</dbReference>
<feature type="compositionally biased region" description="Low complexity" evidence="6">
    <location>
        <begin position="544"/>
        <end position="557"/>
    </location>
</feature>
<keyword evidence="4" id="KW-0862">Zinc</keyword>
<dbReference type="GO" id="GO:0005634">
    <property type="term" value="C:nucleus"/>
    <property type="evidence" value="ECO:0007669"/>
    <property type="project" value="TreeGrafter"/>
</dbReference>
<evidence type="ECO:0000259" key="7">
    <source>
        <dbReference type="PROSITE" id="PS50157"/>
    </source>
</evidence>
<protein>
    <recommendedName>
        <fullName evidence="7">C2H2-type domain-containing protein</fullName>
    </recommendedName>
</protein>
<dbReference type="AlphaFoldDB" id="A0A137NTL4"/>
<dbReference type="GO" id="GO:0008270">
    <property type="term" value="F:zinc ion binding"/>
    <property type="evidence" value="ECO:0007669"/>
    <property type="project" value="UniProtKB-KW"/>
</dbReference>
<feature type="domain" description="C2H2-type" evidence="7">
    <location>
        <begin position="394"/>
        <end position="419"/>
    </location>
</feature>
<evidence type="ECO:0000313" key="9">
    <source>
        <dbReference type="Proteomes" id="UP000070444"/>
    </source>
</evidence>
<dbReference type="PANTHER" id="PTHR23057:SF0">
    <property type="entry name" value="JUXTAPOSED WITH ANOTHER ZINC FINGER PROTEIN 1"/>
    <property type="match status" value="1"/>
</dbReference>
<reference evidence="8 9" key="1">
    <citation type="journal article" date="2015" name="Genome Biol. Evol.">
        <title>Phylogenomic analyses indicate that early fungi evolved digesting cell walls of algal ancestors of land plants.</title>
        <authorList>
            <person name="Chang Y."/>
            <person name="Wang S."/>
            <person name="Sekimoto S."/>
            <person name="Aerts A.L."/>
            <person name="Choi C."/>
            <person name="Clum A."/>
            <person name="LaButti K.M."/>
            <person name="Lindquist E.A."/>
            <person name="Yee Ngan C."/>
            <person name="Ohm R.A."/>
            <person name="Salamov A.A."/>
            <person name="Grigoriev I.V."/>
            <person name="Spatafora J.W."/>
            <person name="Berbee M.L."/>
        </authorList>
    </citation>
    <scope>NUCLEOTIDE SEQUENCE [LARGE SCALE GENOMIC DNA]</scope>
    <source>
        <strain evidence="8 9">NRRL 28638</strain>
    </source>
</reference>
<feature type="compositionally biased region" description="Low complexity" evidence="6">
    <location>
        <begin position="303"/>
        <end position="327"/>
    </location>
</feature>
<keyword evidence="3 5" id="KW-0863">Zinc-finger</keyword>
<dbReference type="InterPro" id="IPR013087">
    <property type="entry name" value="Znf_C2H2_type"/>
</dbReference>
<dbReference type="PROSITE" id="PS00028">
    <property type="entry name" value="ZINC_FINGER_C2H2_1"/>
    <property type="match status" value="1"/>
</dbReference>
<accession>A0A137NTL4</accession>
<dbReference type="OrthoDB" id="3269380at2759"/>
<keyword evidence="1" id="KW-0479">Metal-binding</keyword>
<dbReference type="SMART" id="SM00355">
    <property type="entry name" value="ZnF_C2H2"/>
    <property type="match status" value="2"/>
</dbReference>
<feature type="domain" description="C2H2-type" evidence="7">
    <location>
        <begin position="353"/>
        <end position="382"/>
    </location>
</feature>
<evidence type="ECO:0000256" key="4">
    <source>
        <dbReference type="ARBA" id="ARBA00022833"/>
    </source>
</evidence>